<evidence type="ECO:0000313" key="7">
    <source>
        <dbReference type="EMBL" id="EGV65445.1"/>
    </source>
</evidence>
<feature type="domain" description="Amidase" evidence="6">
    <location>
        <begin position="80"/>
        <end position="527"/>
    </location>
</feature>
<accession>G3B0Q2</accession>
<feature type="active site" description="Charge relay system" evidence="3">
    <location>
        <position position="136"/>
    </location>
</feature>
<dbReference type="PANTHER" id="PTHR46072:SF5">
    <property type="entry name" value="GENERAL AMIDASE-C"/>
    <property type="match status" value="1"/>
</dbReference>
<dbReference type="RefSeq" id="XP_006685131.1">
    <property type="nucleotide sequence ID" value="XM_006685068.1"/>
</dbReference>
<dbReference type="PIRSF" id="PIRSF001221">
    <property type="entry name" value="Amidase_fungi"/>
    <property type="match status" value="1"/>
</dbReference>
<feature type="active site" description="Charge relay system" evidence="3">
    <location>
        <position position="212"/>
    </location>
</feature>
<dbReference type="GeneID" id="18249740"/>
<dbReference type="PANTHER" id="PTHR46072">
    <property type="entry name" value="AMIDASE-RELATED-RELATED"/>
    <property type="match status" value="1"/>
</dbReference>
<feature type="binding site" evidence="4">
    <location>
        <begin position="233"/>
        <end position="236"/>
    </location>
    <ligand>
        <name>substrate</name>
    </ligand>
</feature>
<keyword evidence="8" id="KW-1185">Reference proteome</keyword>
<protein>
    <submittedName>
        <fullName evidence="7">Amidase</fullName>
    </submittedName>
</protein>
<feature type="compositionally biased region" description="Basic and acidic residues" evidence="5">
    <location>
        <begin position="9"/>
        <end position="19"/>
    </location>
</feature>
<dbReference type="AlphaFoldDB" id="G3B0Q2"/>
<dbReference type="Proteomes" id="UP000000707">
    <property type="component" value="Unassembled WGS sequence"/>
</dbReference>
<evidence type="ECO:0000256" key="3">
    <source>
        <dbReference type="PIRSR" id="PIRSR001221-1"/>
    </source>
</evidence>
<dbReference type="Gene3D" id="3.90.1300.10">
    <property type="entry name" value="Amidase signature (AS) domain"/>
    <property type="match status" value="1"/>
</dbReference>
<dbReference type="InterPro" id="IPR023631">
    <property type="entry name" value="Amidase_dom"/>
</dbReference>
<evidence type="ECO:0000256" key="4">
    <source>
        <dbReference type="PIRSR" id="PIRSR001221-2"/>
    </source>
</evidence>
<evidence type="ECO:0000256" key="5">
    <source>
        <dbReference type="SAM" id="MobiDB-lite"/>
    </source>
</evidence>
<dbReference type="STRING" id="590646.G3B0Q2"/>
<dbReference type="Pfam" id="PF01425">
    <property type="entry name" value="Amidase"/>
    <property type="match status" value="1"/>
</dbReference>
<dbReference type="EMBL" id="GL996514">
    <property type="protein sequence ID" value="EGV65445.1"/>
    <property type="molecule type" value="Genomic_DNA"/>
</dbReference>
<dbReference type="SUPFAM" id="SSF75304">
    <property type="entry name" value="Amidase signature (AS) enzymes"/>
    <property type="match status" value="1"/>
</dbReference>
<evidence type="ECO:0000256" key="1">
    <source>
        <dbReference type="ARBA" id="ARBA00009199"/>
    </source>
</evidence>
<feature type="binding site" evidence="4">
    <location>
        <position position="212"/>
    </location>
    <ligand>
        <name>substrate</name>
    </ligand>
</feature>
<dbReference type="InterPro" id="IPR036928">
    <property type="entry name" value="AS_sf"/>
</dbReference>
<dbReference type="HOGENOM" id="CLU_009600_9_2_1"/>
<feature type="active site" description="Acyl-ester intermediate" evidence="3">
    <location>
        <position position="236"/>
    </location>
</feature>
<proteinExistence type="inferred from homology"/>
<feature type="region of interest" description="Disordered" evidence="5">
    <location>
        <begin position="1"/>
        <end position="23"/>
    </location>
</feature>
<gene>
    <name evidence="7" type="ORF">CANTEDRAFT_133753</name>
</gene>
<organism evidence="8">
    <name type="scientific">Candida tenuis (strain ATCC 10573 / BCRC 21748 / CBS 615 / JCM 9827 / NBRC 10315 / NRRL Y-1498 / VKM Y-70)</name>
    <name type="common">Yeast</name>
    <name type="synonym">Yamadazyma tenuis</name>
    <dbReference type="NCBI Taxonomy" id="590646"/>
    <lineage>
        <taxon>Eukaryota</taxon>
        <taxon>Fungi</taxon>
        <taxon>Dikarya</taxon>
        <taxon>Ascomycota</taxon>
        <taxon>Saccharomycotina</taxon>
        <taxon>Pichiomycetes</taxon>
        <taxon>Debaryomycetaceae</taxon>
        <taxon>Yamadazyma</taxon>
    </lineage>
</organism>
<dbReference type="KEGG" id="cten:18249740"/>
<dbReference type="GO" id="GO:0016787">
    <property type="term" value="F:hydrolase activity"/>
    <property type="evidence" value="ECO:0007669"/>
    <property type="project" value="UniProtKB-KW"/>
</dbReference>
<reference evidence="7 8" key="1">
    <citation type="journal article" date="2011" name="Proc. Natl. Acad. Sci. U.S.A.">
        <title>Comparative genomics of xylose-fermenting fungi for enhanced biofuel production.</title>
        <authorList>
            <person name="Wohlbach D.J."/>
            <person name="Kuo A."/>
            <person name="Sato T.K."/>
            <person name="Potts K.M."/>
            <person name="Salamov A.A."/>
            <person name="LaButti K.M."/>
            <person name="Sun H."/>
            <person name="Clum A."/>
            <person name="Pangilinan J.L."/>
            <person name="Lindquist E.A."/>
            <person name="Lucas S."/>
            <person name="Lapidus A."/>
            <person name="Jin M."/>
            <person name="Gunawan C."/>
            <person name="Balan V."/>
            <person name="Dale B.E."/>
            <person name="Jeffries T.W."/>
            <person name="Zinkel R."/>
            <person name="Barry K.W."/>
            <person name="Grigoriev I.V."/>
            <person name="Gasch A.P."/>
        </authorList>
    </citation>
    <scope>NUCLEOTIDE SEQUENCE [LARGE SCALE GENOMIC DNA]</scope>
    <source>
        <strain evidence="8">ATCC 10573 / BCRC 21748 / CBS 615 / JCM 9827 / NBRC 10315 / NRRL Y-1498 / VKM Y-70</strain>
    </source>
</reference>
<dbReference type="eggNOG" id="KOG1212">
    <property type="taxonomic scope" value="Eukaryota"/>
</dbReference>
<evidence type="ECO:0000259" key="6">
    <source>
        <dbReference type="Pfam" id="PF01425"/>
    </source>
</evidence>
<keyword evidence="2" id="KW-0378">Hydrolase</keyword>
<sequence>MTKGSWQEKAAKKRQEVRSEIPPSWLLPQDETSKFSETTPVSVLDLPRKYLDEKELHITEDYSPKQLLQKLADGGFTAVEVVEAFSHRSAIATQVTNCCTEIMFSYGLERAKFLDGYLVKHGKPFGPLHGLPISLKDSTNVPGYDSTIGYTGFIGNASSIKDYQFVDLILSLGAVPFVKTNIPHTLMTLDSENNIFGRTLNPNKLTLTAGGSSGGEGSLIKQRGSLVGFGTDIGGSIRIPAYCNGVYGLRSTVNRIPNVGGTDPSRDYFVGVDFTTGPLAVDLEGIELVTKAIIESEACSKISMARAVPWRPVEVSRPLRIGSLVPESRLPIHPPLKRILKEAEQKLRAQGHEIVPIEKYPSAYDSWKTIMGLFLADPESTAISTILDAGEPLINSLTDTGVKAFRGAPESIAELIELKAEAYRAAEDWHGVFDDNNLDCIIGPGAPGAAPPHDSCIIAPFTAQWNLVDFPALVIPYGKVEDTDEVEPVDKGDLADCFAFYEDKNAYLGAPGHIQIVTKHLHDEKLLSCAKIIEQALVS</sequence>
<dbReference type="OrthoDB" id="6428749at2759"/>
<name>G3B0Q2_CANTC</name>
<evidence type="ECO:0000313" key="8">
    <source>
        <dbReference type="Proteomes" id="UP000000707"/>
    </source>
</evidence>
<feature type="binding site" evidence="4">
    <location>
        <position position="186"/>
    </location>
    <ligand>
        <name>substrate</name>
    </ligand>
</feature>
<evidence type="ECO:0000256" key="2">
    <source>
        <dbReference type="ARBA" id="ARBA00022801"/>
    </source>
</evidence>
<comment type="similarity">
    <text evidence="1">Belongs to the amidase family.</text>
</comment>